<reference evidence="1 2" key="1">
    <citation type="journal article" date="2012" name="FEBS Lett.">
        <title>Anammox organism KSU-1 expresses a NirK-type copper-containing nitrite reductase instead of a NirS-type with cytochrome cd1.</title>
        <authorList>
            <person name="Hira D."/>
            <person name="Toh H."/>
            <person name="Migita C.T."/>
            <person name="Okubo H."/>
            <person name="Nishiyama T."/>
            <person name="Hattori M."/>
            <person name="Furukawa K."/>
            <person name="Fujii T."/>
        </authorList>
    </citation>
    <scope>NUCLEOTIDE SEQUENCE [LARGE SCALE GENOMIC DNA]</scope>
</reference>
<evidence type="ECO:0008006" key="3">
    <source>
        <dbReference type="Google" id="ProtNLM"/>
    </source>
</evidence>
<dbReference type="Proteomes" id="UP000002985">
    <property type="component" value="Unassembled WGS sequence"/>
</dbReference>
<dbReference type="Pfam" id="PF11753">
    <property type="entry name" value="DUF3310"/>
    <property type="match status" value="1"/>
</dbReference>
<proteinExistence type="predicted"/>
<dbReference type="eggNOG" id="ENOG5030IHU">
    <property type="taxonomic scope" value="Bacteria"/>
</dbReference>
<dbReference type="STRING" id="247490.KSU1_C1079"/>
<name>I3ILT0_9BACT</name>
<evidence type="ECO:0000313" key="2">
    <source>
        <dbReference type="Proteomes" id="UP000002985"/>
    </source>
</evidence>
<gene>
    <name evidence="1" type="ORF">KSU1_C1079</name>
</gene>
<sequence>MADNVNHPAHYKAGSMEVVEVIEAFGLGFHLGNAVKYILRAGRKTADPAEDIKKAVWYLNRYLERRGE</sequence>
<dbReference type="OrthoDB" id="1684418at2"/>
<dbReference type="EMBL" id="BAFH01000003">
    <property type="protein sequence ID" value="GAB62675.1"/>
    <property type="molecule type" value="Genomic_DNA"/>
</dbReference>
<accession>I3ILT0</accession>
<comment type="caution">
    <text evidence="1">The sequence shown here is derived from an EMBL/GenBank/DDBJ whole genome shotgun (WGS) entry which is preliminary data.</text>
</comment>
<organism evidence="1 2">
    <name type="scientific">Candidatus Jettenia caeni</name>
    <dbReference type="NCBI Taxonomy" id="247490"/>
    <lineage>
        <taxon>Bacteria</taxon>
        <taxon>Pseudomonadati</taxon>
        <taxon>Planctomycetota</taxon>
        <taxon>Candidatus Brocadiia</taxon>
        <taxon>Candidatus Brocadiales</taxon>
        <taxon>Candidatus Brocadiaceae</taxon>
        <taxon>Candidatus Jettenia</taxon>
    </lineage>
</organism>
<evidence type="ECO:0000313" key="1">
    <source>
        <dbReference type="EMBL" id="GAB62675.1"/>
    </source>
</evidence>
<keyword evidence="2" id="KW-1185">Reference proteome</keyword>
<dbReference type="InterPro" id="IPR021739">
    <property type="entry name" value="SaV-like"/>
</dbReference>
<protein>
    <recommendedName>
        <fullName evidence="3">DUF3310 domain-containing protein</fullName>
    </recommendedName>
</protein>
<dbReference type="AlphaFoldDB" id="I3ILT0"/>